<dbReference type="EnsemblPlants" id="evm.model.01.1626">
    <property type="protein sequence ID" value="cds.evm.model.01.1626"/>
    <property type="gene ID" value="evm.TU.01.1626"/>
</dbReference>
<evidence type="ECO:0000313" key="1">
    <source>
        <dbReference type="EnsemblPlants" id="cds.evm.model.01.1626"/>
    </source>
</evidence>
<reference evidence="1" key="2">
    <citation type="submission" date="2021-03" db="UniProtKB">
        <authorList>
            <consortium name="EnsemblPlants"/>
        </authorList>
    </citation>
    <scope>IDENTIFICATION</scope>
</reference>
<dbReference type="Gene3D" id="3.30.70.270">
    <property type="match status" value="1"/>
</dbReference>
<dbReference type="InterPro" id="IPR043502">
    <property type="entry name" value="DNA/RNA_pol_sf"/>
</dbReference>
<dbReference type="SUPFAM" id="SSF56672">
    <property type="entry name" value="DNA/RNA polymerases"/>
    <property type="match status" value="1"/>
</dbReference>
<dbReference type="AlphaFoldDB" id="A0A803NHW4"/>
<reference evidence="1" key="1">
    <citation type="submission" date="2018-11" db="EMBL/GenBank/DDBJ databases">
        <authorList>
            <person name="Grassa J C."/>
        </authorList>
    </citation>
    <scope>NUCLEOTIDE SEQUENCE [LARGE SCALE GENOMIC DNA]</scope>
</reference>
<name>A0A803NHW4_CANSA</name>
<sequence length="149" mass="17150">MPTKKLKIGRVPEIKFELIKFLRANLDIFAWSHEDTVGINPSVSSHALNIDPNFHLVQQNWRRLDKERAQALKDKLKSCAHIEAFYPVWVSYPVLVPKPNNMWQVCINFANLNKACPKDCFPLPRIDLLVDATAGHEIPSFMDVYSSYN</sequence>
<organism evidence="1 2">
    <name type="scientific">Cannabis sativa</name>
    <name type="common">Hemp</name>
    <name type="synonym">Marijuana</name>
    <dbReference type="NCBI Taxonomy" id="3483"/>
    <lineage>
        <taxon>Eukaryota</taxon>
        <taxon>Viridiplantae</taxon>
        <taxon>Streptophyta</taxon>
        <taxon>Embryophyta</taxon>
        <taxon>Tracheophyta</taxon>
        <taxon>Spermatophyta</taxon>
        <taxon>Magnoliopsida</taxon>
        <taxon>eudicotyledons</taxon>
        <taxon>Gunneridae</taxon>
        <taxon>Pentapetalae</taxon>
        <taxon>rosids</taxon>
        <taxon>fabids</taxon>
        <taxon>Rosales</taxon>
        <taxon>Cannabaceae</taxon>
        <taxon>Cannabis</taxon>
    </lineage>
</organism>
<dbReference type="Proteomes" id="UP000596661">
    <property type="component" value="Chromosome 1"/>
</dbReference>
<keyword evidence="2" id="KW-1185">Reference proteome</keyword>
<proteinExistence type="predicted"/>
<dbReference type="InterPro" id="IPR043128">
    <property type="entry name" value="Rev_trsase/Diguanyl_cyclase"/>
</dbReference>
<dbReference type="PANTHER" id="PTHR24559:SF444">
    <property type="entry name" value="REVERSE TRANSCRIPTASE DOMAIN-CONTAINING PROTEIN"/>
    <property type="match status" value="1"/>
</dbReference>
<protein>
    <submittedName>
        <fullName evidence="1">Uncharacterized protein</fullName>
    </submittedName>
</protein>
<evidence type="ECO:0000313" key="2">
    <source>
        <dbReference type="Proteomes" id="UP000596661"/>
    </source>
</evidence>
<dbReference type="InterPro" id="IPR053134">
    <property type="entry name" value="RNA-dir_DNA_polymerase"/>
</dbReference>
<dbReference type="EMBL" id="UZAU01000041">
    <property type="status" value="NOT_ANNOTATED_CDS"/>
    <property type="molecule type" value="Genomic_DNA"/>
</dbReference>
<dbReference type="Gramene" id="evm.model.01.1626">
    <property type="protein sequence ID" value="cds.evm.model.01.1626"/>
    <property type="gene ID" value="evm.TU.01.1626"/>
</dbReference>
<dbReference type="PANTHER" id="PTHR24559">
    <property type="entry name" value="TRANSPOSON TY3-I GAG-POL POLYPROTEIN"/>
    <property type="match status" value="1"/>
</dbReference>
<dbReference type="Gene3D" id="3.10.10.10">
    <property type="entry name" value="HIV Type 1 Reverse Transcriptase, subunit A, domain 1"/>
    <property type="match status" value="1"/>
</dbReference>
<accession>A0A803NHW4</accession>